<feature type="domain" description="Transposase DDE" evidence="1">
    <location>
        <begin position="8"/>
        <end position="132"/>
    </location>
</feature>
<dbReference type="AlphaFoldDB" id="A0A653AMZ3"/>
<sequence>MLKKLMNDSIRIIDSMPIQVCKFLRDYFSKCFKDIASYGYCASKKETYFGLKLHALVTTDGFVSDFFLTSAGIDDRATVFELTENNSSIKIIADKGYIDTTLKNQLKIEKDILLISLKRKNLCDTILRIFEKYNGR</sequence>
<dbReference type="NCBIfam" id="NF033520">
    <property type="entry name" value="transpos_IS982"/>
    <property type="match status" value="1"/>
</dbReference>
<evidence type="ECO:0000313" key="3">
    <source>
        <dbReference type="Proteomes" id="UP000431451"/>
    </source>
</evidence>
<name>A0A653AMZ3_9CLOT</name>
<dbReference type="EMBL" id="UWJD01000001">
    <property type="protein sequence ID" value="VCT83181.1"/>
    <property type="molecule type" value="Genomic_DNA"/>
</dbReference>
<reference evidence="2 3" key="1">
    <citation type="submission" date="2018-06" db="EMBL/GenBank/DDBJ databases">
        <authorList>
            <consortium name="IHU Genomes"/>
        </authorList>
    </citation>
    <scope>NUCLEOTIDE SEQUENCE [LARGE SCALE GENOMIC DNA]</scope>
    <source>
        <strain evidence="2 3">NEC25</strain>
    </source>
</reference>
<evidence type="ECO:0000313" key="2">
    <source>
        <dbReference type="EMBL" id="VCT83181.1"/>
    </source>
</evidence>
<dbReference type="RefSeq" id="WP_207708328.1">
    <property type="nucleotide sequence ID" value="NZ_UWJD01000001.1"/>
</dbReference>
<protein>
    <recommendedName>
        <fullName evidence="1">Transposase DDE domain-containing protein</fullName>
    </recommendedName>
</protein>
<dbReference type="InterPro" id="IPR025668">
    <property type="entry name" value="Tnp_DDE_dom"/>
</dbReference>
<organism evidence="2 3">
    <name type="scientific">Clostridium neonatale</name>
    <dbReference type="NCBI Taxonomy" id="137838"/>
    <lineage>
        <taxon>Bacteria</taxon>
        <taxon>Bacillati</taxon>
        <taxon>Bacillota</taxon>
        <taxon>Clostridia</taxon>
        <taxon>Eubacteriales</taxon>
        <taxon>Clostridiaceae</taxon>
        <taxon>Clostridium</taxon>
    </lineage>
</organism>
<dbReference type="Pfam" id="PF13612">
    <property type="entry name" value="DDE_Tnp_1_3"/>
    <property type="match status" value="1"/>
</dbReference>
<accession>A0A653AMZ3</accession>
<evidence type="ECO:0000259" key="1">
    <source>
        <dbReference type="Pfam" id="PF13612"/>
    </source>
</evidence>
<proteinExistence type="predicted"/>
<gene>
    <name evidence="2" type="ORF">CNEONATNEC25_00776</name>
</gene>
<dbReference type="Proteomes" id="UP000431451">
    <property type="component" value="Unassembled WGS sequence"/>
</dbReference>